<gene>
    <name evidence="1" type="ORF">FPE_LOCUS26530</name>
</gene>
<dbReference type="Pfam" id="PF07722">
    <property type="entry name" value="Peptidase_C26"/>
    <property type="match status" value="1"/>
</dbReference>
<protein>
    <submittedName>
        <fullName evidence="1">Uncharacterized protein</fullName>
    </submittedName>
</protein>
<evidence type="ECO:0000313" key="2">
    <source>
        <dbReference type="Proteomes" id="UP000834106"/>
    </source>
</evidence>
<dbReference type="InterPro" id="IPR044668">
    <property type="entry name" value="PuuD-like"/>
</dbReference>
<organism evidence="1 2">
    <name type="scientific">Fraxinus pennsylvanica</name>
    <dbReference type="NCBI Taxonomy" id="56036"/>
    <lineage>
        <taxon>Eukaryota</taxon>
        <taxon>Viridiplantae</taxon>
        <taxon>Streptophyta</taxon>
        <taxon>Embryophyta</taxon>
        <taxon>Tracheophyta</taxon>
        <taxon>Spermatophyta</taxon>
        <taxon>Magnoliopsida</taxon>
        <taxon>eudicotyledons</taxon>
        <taxon>Gunneridae</taxon>
        <taxon>Pentapetalae</taxon>
        <taxon>asterids</taxon>
        <taxon>lamiids</taxon>
        <taxon>Lamiales</taxon>
        <taxon>Oleaceae</taxon>
        <taxon>Oleeae</taxon>
        <taxon>Fraxinus</taxon>
    </lineage>
</organism>
<keyword evidence="2" id="KW-1185">Reference proteome</keyword>
<dbReference type="SUPFAM" id="SSF52317">
    <property type="entry name" value="Class I glutamine amidotransferase-like"/>
    <property type="match status" value="1"/>
</dbReference>
<dbReference type="EMBL" id="OU503051">
    <property type="protein sequence ID" value="CAI9779100.1"/>
    <property type="molecule type" value="Genomic_DNA"/>
</dbReference>
<evidence type="ECO:0000313" key="1">
    <source>
        <dbReference type="EMBL" id="CAI9779100.1"/>
    </source>
</evidence>
<dbReference type="PANTHER" id="PTHR43235:SF10">
    <property type="entry name" value="GLUTAMINE AMIDOTRANSFERASE PB2B2.05"/>
    <property type="match status" value="1"/>
</dbReference>
<sequence length="244" mass="28121">MNYENYNGHRHVIRVHETTPLHKWFKDSLDEEEMEISVNSYHHQGVKRLAERFVPIAFAPDGLIEGFYDPDAYNPEEAKFTMGLQFHPERMRTIESDNFDYPGCASAYQKKLGRITSVQKRVKFDREMEKTRKGIARSLSIARIVYGASRGRILAQESEVTTGAEFLEDNTSSSLQQQKRLKQMGATVRIASVYIDRLKLNDRREKAAKDIIGKMSIEQLSEMVSFYHMMGNMCSGALEKKLKN</sequence>
<dbReference type="Gene3D" id="3.40.50.880">
    <property type="match status" value="1"/>
</dbReference>
<dbReference type="InterPro" id="IPR029062">
    <property type="entry name" value="Class_I_gatase-like"/>
</dbReference>
<dbReference type="InterPro" id="IPR011697">
    <property type="entry name" value="Peptidase_C26"/>
</dbReference>
<dbReference type="AlphaFoldDB" id="A0AAD2A523"/>
<proteinExistence type="predicted"/>
<accession>A0AAD2A523</accession>
<reference evidence="1" key="1">
    <citation type="submission" date="2023-05" db="EMBL/GenBank/DDBJ databases">
        <authorList>
            <person name="Huff M."/>
        </authorList>
    </citation>
    <scope>NUCLEOTIDE SEQUENCE</scope>
</reference>
<name>A0AAD2A523_9LAMI</name>
<dbReference type="PANTHER" id="PTHR43235">
    <property type="entry name" value="GLUTAMINE AMIDOTRANSFERASE PB2B2.05-RELATED"/>
    <property type="match status" value="1"/>
</dbReference>
<dbReference type="GO" id="GO:0016811">
    <property type="term" value="F:hydrolase activity, acting on carbon-nitrogen (but not peptide) bonds, in linear amides"/>
    <property type="evidence" value="ECO:0007669"/>
    <property type="project" value="InterPro"/>
</dbReference>
<dbReference type="Proteomes" id="UP000834106">
    <property type="component" value="Chromosome 16"/>
</dbReference>
<dbReference type="GO" id="GO:0005829">
    <property type="term" value="C:cytosol"/>
    <property type="evidence" value="ECO:0007669"/>
    <property type="project" value="TreeGrafter"/>
</dbReference>